<sequence length="223" mass="24654">MSTPVTFFLIPAEGLAGVLTPSRLASLRAAVVREDPEAMEDEEVLLALMDHLSQHGGAALTRLPEPLGDEVLELLDVLAEDLVHADKEPRSERLEQATSQRPDADDLQAAEAVVSAACPDTLRRLWRHTVWGRVPPQEGATDDLRRINPNLGYWTNAEVRQLRDGLREHLDGAPSYQPVSGWARFTSRLRRLTRRGDPARAFDAVTQALEKASRQGAGLLFAR</sequence>
<protein>
    <submittedName>
        <fullName evidence="2">Uncharacterized protein</fullName>
    </submittedName>
</protein>
<dbReference type="RefSeq" id="WP_074958187.1">
    <property type="nucleotide sequence ID" value="NZ_BJXR01000040.1"/>
</dbReference>
<dbReference type="EMBL" id="FOIB01000012">
    <property type="protein sequence ID" value="SEU37575.1"/>
    <property type="molecule type" value="Genomic_DNA"/>
</dbReference>
<evidence type="ECO:0000313" key="4">
    <source>
        <dbReference type="Proteomes" id="UP000183760"/>
    </source>
</evidence>
<keyword evidence="4" id="KW-1185">Reference proteome</keyword>
<comment type="caution">
    <text evidence="2">The sequence shown here is derived from an EMBL/GenBank/DDBJ whole genome shotgun (WGS) entry which is preliminary data.</text>
</comment>
<dbReference type="EMBL" id="BJXR01000040">
    <property type="protein sequence ID" value="GEN10800.1"/>
    <property type="molecule type" value="Genomic_DNA"/>
</dbReference>
<evidence type="ECO:0000256" key="1">
    <source>
        <dbReference type="SAM" id="MobiDB-lite"/>
    </source>
</evidence>
<evidence type="ECO:0000313" key="2">
    <source>
        <dbReference type="EMBL" id="GEN10800.1"/>
    </source>
</evidence>
<accession>A0A511T9E1</accession>
<evidence type="ECO:0000313" key="5">
    <source>
        <dbReference type="Proteomes" id="UP000321514"/>
    </source>
</evidence>
<gene>
    <name evidence="2" type="ORF">MFU01_58370</name>
    <name evidence="3" type="ORF">SAMN05443572_112150</name>
</gene>
<organism evidence="2 5">
    <name type="scientific">Myxococcus fulvus</name>
    <dbReference type="NCBI Taxonomy" id="33"/>
    <lineage>
        <taxon>Bacteria</taxon>
        <taxon>Pseudomonadati</taxon>
        <taxon>Myxococcota</taxon>
        <taxon>Myxococcia</taxon>
        <taxon>Myxococcales</taxon>
        <taxon>Cystobacterineae</taxon>
        <taxon>Myxococcaceae</taxon>
        <taxon>Myxococcus</taxon>
    </lineage>
</organism>
<dbReference type="STRING" id="1334629.MFUL124B02_40850"/>
<evidence type="ECO:0000313" key="3">
    <source>
        <dbReference type="EMBL" id="SEU37575.1"/>
    </source>
</evidence>
<proteinExistence type="predicted"/>
<reference evidence="2 5" key="2">
    <citation type="submission" date="2019-07" db="EMBL/GenBank/DDBJ databases">
        <title>Whole genome shotgun sequence of Myxococcus fulvus NBRC 100333.</title>
        <authorList>
            <person name="Hosoyama A."/>
            <person name="Uohara A."/>
            <person name="Ohji S."/>
            <person name="Ichikawa N."/>
        </authorList>
    </citation>
    <scope>NUCLEOTIDE SEQUENCE [LARGE SCALE GENOMIC DNA]</scope>
    <source>
        <strain evidence="2 5">NBRC 100333</strain>
    </source>
</reference>
<dbReference type="AlphaFoldDB" id="A0A511T9E1"/>
<dbReference type="Proteomes" id="UP000183760">
    <property type="component" value="Unassembled WGS sequence"/>
</dbReference>
<reference evidence="3 4" key="1">
    <citation type="submission" date="2016-10" db="EMBL/GenBank/DDBJ databases">
        <authorList>
            <person name="Varghese N."/>
            <person name="Submissions S."/>
        </authorList>
    </citation>
    <scope>NUCLEOTIDE SEQUENCE [LARGE SCALE GENOMIC DNA]</scope>
    <source>
        <strain evidence="3 4">DSM 16525</strain>
    </source>
</reference>
<dbReference type="OrthoDB" id="5383387at2"/>
<dbReference type="Proteomes" id="UP000321514">
    <property type="component" value="Unassembled WGS sequence"/>
</dbReference>
<feature type="compositionally biased region" description="Basic and acidic residues" evidence="1">
    <location>
        <begin position="86"/>
        <end position="95"/>
    </location>
</feature>
<feature type="region of interest" description="Disordered" evidence="1">
    <location>
        <begin position="86"/>
        <end position="105"/>
    </location>
</feature>
<name>A0A511T9E1_MYXFU</name>